<comment type="caution">
    <text evidence="1">The sequence shown here is derived from an EMBL/GenBank/DDBJ whole genome shotgun (WGS) entry which is preliminary data.</text>
</comment>
<evidence type="ECO:0000313" key="2">
    <source>
        <dbReference type="Proteomes" id="UP000236291"/>
    </source>
</evidence>
<gene>
    <name evidence="1" type="ORF">L195_g062487</name>
</gene>
<dbReference type="AlphaFoldDB" id="A0A2K3KFZ0"/>
<proteinExistence type="predicted"/>
<feature type="non-terminal residue" evidence="1">
    <location>
        <position position="87"/>
    </location>
</feature>
<evidence type="ECO:0000313" key="1">
    <source>
        <dbReference type="EMBL" id="PNX65224.1"/>
    </source>
</evidence>
<dbReference type="EMBL" id="ASHM01176480">
    <property type="protein sequence ID" value="PNX65224.1"/>
    <property type="molecule type" value="Genomic_DNA"/>
</dbReference>
<dbReference type="Proteomes" id="UP000236291">
    <property type="component" value="Unassembled WGS sequence"/>
</dbReference>
<organism evidence="1 2">
    <name type="scientific">Trifolium pratense</name>
    <name type="common">Red clover</name>
    <dbReference type="NCBI Taxonomy" id="57577"/>
    <lineage>
        <taxon>Eukaryota</taxon>
        <taxon>Viridiplantae</taxon>
        <taxon>Streptophyta</taxon>
        <taxon>Embryophyta</taxon>
        <taxon>Tracheophyta</taxon>
        <taxon>Spermatophyta</taxon>
        <taxon>Magnoliopsida</taxon>
        <taxon>eudicotyledons</taxon>
        <taxon>Gunneridae</taxon>
        <taxon>Pentapetalae</taxon>
        <taxon>rosids</taxon>
        <taxon>fabids</taxon>
        <taxon>Fabales</taxon>
        <taxon>Fabaceae</taxon>
        <taxon>Papilionoideae</taxon>
        <taxon>50 kb inversion clade</taxon>
        <taxon>NPAAA clade</taxon>
        <taxon>Hologalegina</taxon>
        <taxon>IRL clade</taxon>
        <taxon>Trifolieae</taxon>
        <taxon>Trifolium</taxon>
    </lineage>
</organism>
<sequence length="87" mass="8875">MSELHVDPLPSCGVATPVVKTAEVNVDASGKNSLNQNLDVPNPGETLGVETPEMSGNLGKSVPNSLVAVDDNIGASTETNNDVADES</sequence>
<reference evidence="1 2" key="2">
    <citation type="journal article" date="2017" name="Front. Plant Sci.">
        <title>Gene Classification and Mining of Molecular Markers Useful in Red Clover (Trifolium pratense) Breeding.</title>
        <authorList>
            <person name="Istvanek J."/>
            <person name="Dluhosova J."/>
            <person name="Dluhos P."/>
            <person name="Patkova L."/>
            <person name="Nedelnik J."/>
            <person name="Repkova J."/>
        </authorList>
    </citation>
    <scope>NUCLEOTIDE SEQUENCE [LARGE SCALE GENOMIC DNA]</scope>
    <source>
        <strain evidence="2">cv. Tatra</strain>
        <tissue evidence="1">Young leaves</tissue>
    </source>
</reference>
<name>A0A2K3KFZ0_TRIPR</name>
<protein>
    <submittedName>
        <fullName evidence="1">Uncharacterized protein</fullName>
    </submittedName>
</protein>
<reference evidence="1 2" key="1">
    <citation type="journal article" date="2014" name="Am. J. Bot.">
        <title>Genome assembly and annotation for red clover (Trifolium pratense; Fabaceae).</title>
        <authorList>
            <person name="Istvanek J."/>
            <person name="Jaros M."/>
            <person name="Krenek A."/>
            <person name="Repkova J."/>
        </authorList>
    </citation>
    <scope>NUCLEOTIDE SEQUENCE [LARGE SCALE GENOMIC DNA]</scope>
    <source>
        <strain evidence="2">cv. Tatra</strain>
        <tissue evidence="1">Young leaves</tissue>
    </source>
</reference>
<accession>A0A2K3KFZ0</accession>